<keyword evidence="3" id="KW-1185">Reference proteome</keyword>
<dbReference type="EMBL" id="JAJNDB010000001">
    <property type="protein sequence ID" value="MCD2193393.1"/>
    <property type="molecule type" value="Genomic_DNA"/>
</dbReference>
<accession>A0ABS8P5U3</accession>
<sequence>MRTSDGAPRVVIGLVVVLLTLLAGCSGGSPADIPSGQSSDGAATQGPVVEARSPDAARSKLRLALADPCYASPDARAVWPRCGRWVEEAAGIARTAASALPNDAAVTGAVPAVAAAHDDFVGRGCPSTGPAVPLDANACVGALTSVRTAVGRLSAALGQAS</sequence>
<evidence type="ECO:0000313" key="3">
    <source>
        <dbReference type="Proteomes" id="UP001199469"/>
    </source>
</evidence>
<reference evidence="2 3" key="1">
    <citation type="submission" date="2021-11" db="EMBL/GenBank/DDBJ databases">
        <title>Draft genome sequence of Actinomycetospora sp. SF1 isolated from the rhizosphere soil.</title>
        <authorList>
            <person name="Duangmal K."/>
            <person name="Chantavorakit T."/>
        </authorList>
    </citation>
    <scope>NUCLEOTIDE SEQUENCE [LARGE SCALE GENOMIC DNA]</scope>
    <source>
        <strain evidence="2 3">TBRC 5722</strain>
    </source>
</reference>
<dbReference type="PROSITE" id="PS51257">
    <property type="entry name" value="PROKAR_LIPOPROTEIN"/>
    <property type="match status" value="1"/>
</dbReference>
<proteinExistence type="predicted"/>
<feature type="region of interest" description="Disordered" evidence="1">
    <location>
        <begin position="30"/>
        <end position="53"/>
    </location>
</feature>
<protein>
    <submittedName>
        <fullName evidence="2">Uncharacterized protein</fullName>
    </submittedName>
</protein>
<evidence type="ECO:0000256" key="1">
    <source>
        <dbReference type="SAM" id="MobiDB-lite"/>
    </source>
</evidence>
<gene>
    <name evidence="2" type="ORF">LQ327_08340</name>
</gene>
<evidence type="ECO:0000313" key="2">
    <source>
        <dbReference type="EMBL" id="MCD2193393.1"/>
    </source>
</evidence>
<organism evidence="2 3">
    <name type="scientific">Actinomycetospora endophytica</name>
    <dbReference type="NCBI Taxonomy" id="2291215"/>
    <lineage>
        <taxon>Bacteria</taxon>
        <taxon>Bacillati</taxon>
        <taxon>Actinomycetota</taxon>
        <taxon>Actinomycetes</taxon>
        <taxon>Pseudonocardiales</taxon>
        <taxon>Pseudonocardiaceae</taxon>
        <taxon>Actinomycetospora</taxon>
    </lineage>
</organism>
<name>A0ABS8P5U3_9PSEU</name>
<dbReference type="RefSeq" id="WP_230731501.1">
    <property type="nucleotide sequence ID" value="NZ_JAJNDB010000001.1"/>
</dbReference>
<dbReference type="Proteomes" id="UP001199469">
    <property type="component" value="Unassembled WGS sequence"/>
</dbReference>
<comment type="caution">
    <text evidence="2">The sequence shown here is derived from an EMBL/GenBank/DDBJ whole genome shotgun (WGS) entry which is preliminary data.</text>
</comment>